<dbReference type="PANTHER" id="PTHR42852:SF13">
    <property type="entry name" value="PROTEIN DIPZ"/>
    <property type="match status" value="1"/>
</dbReference>
<dbReference type="InterPro" id="IPR013766">
    <property type="entry name" value="Thioredoxin_domain"/>
</dbReference>
<dbReference type="CDD" id="cd02966">
    <property type="entry name" value="TlpA_like_family"/>
    <property type="match status" value="1"/>
</dbReference>
<dbReference type="Gene3D" id="3.40.30.10">
    <property type="entry name" value="Glutaredoxin"/>
    <property type="match status" value="1"/>
</dbReference>
<evidence type="ECO:0000313" key="5">
    <source>
        <dbReference type="Proteomes" id="UP000664628"/>
    </source>
</evidence>
<feature type="chain" id="PRO_5045442953" evidence="2">
    <location>
        <begin position="21"/>
        <end position="482"/>
    </location>
</feature>
<keyword evidence="1" id="KW-0676">Redox-active center</keyword>
<dbReference type="RefSeq" id="WP_207328831.1">
    <property type="nucleotide sequence ID" value="NZ_JAFMYW010000002.1"/>
</dbReference>
<dbReference type="Pfam" id="PF13905">
    <property type="entry name" value="Thioredoxin_8"/>
    <property type="match status" value="1"/>
</dbReference>
<dbReference type="InterPro" id="IPR036249">
    <property type="entry name" value="Thioredoxin-like_sf"/>
</dbReference>
<name>A0ABS3JJ38_9BACT</name>
<keyword evidence="5" id="KW-1185">Reference proteome</keyword>
<dbReference type="Pfam" id="PF17127">
    <property type="entry name" value="DUF5106"/>
    <property type="match status" value="1"/>
</dbReference>
<dbReference type="EMBL" id="JAFMYW010000002">
    <property type="protein sequence ID" value="MBO0948887.1"/>
    <property type="molecule type" value="Genomic_DNA"/>
</dbReference>
<organism evidence="4 5">
    <name type="scientific">Fibrella forsythiae</name>
    <dbReference type="NCBI Taxonomy" id="2817061"/>
    <lineage>
        <taxon>Bacteria</taxon>
        <taxon>Pseudomonadati</taxon>
        <taxon>Bacteroidota</taxon>
        <taxon>Cytophagia</taxon>
        <taxon>Cytophagales</taxon>
        <taxon>Spirosomataceae</taxon>
        <taxon>Fibrella</taxon>
    </lineage>
</organism>
<dbReference type="Proteomes" id="UP000664628">
    <property type="component" value="Unassembled WGS sequence"/>
</dbReference>
<dbReference type="InterPro" id="IPR050553">
    <property type="entry name" value="Thioredoxin_ResA/DsbE_sf"/>
</dbReference>
<keyword evidence="2" id="KW-0732">Signal</keyword>
<dbReference type="PANTHER" id="PTHR42852">
    <property type="entry name" value="THIOL:DISULFIDE INTERCHANGE PROTEIN DSBE"/>
    <property type="match status" value="1"/>
</dbReference>
<dbReference type="PROSITE" id="PS00194">
    <property type="entry name" value="THIOREDOXIN_1"/>
    <property type="match status" value="1"/>
</dbReference>
<accession>A0ABS3JJ38</accession>
<evidence type="ECO:0000256" key="2">
    <source>
        <dbReference type="SAM" id="SignalP"/>
    </source>
</evidence>
<dbReference type="InterPro" id="IPR033395">
    <property type="entry name" value="DUF5106"/>
</dbReference>
<dbReference type="SUPFAM" id="SSF52833">
    <property type="entry name" value="Thioredoxin-like"/>
    <property type="match status" value="1"/>
</dbReference>
<evidence type="ECO:0000259" key="3">
    <source>
        <dbReference type="PROSITE" id="PS51352"/>
    </source>
</evidence>
<feature type="signal peptide" evidence="2">
    <location>
        <begin position="1"/>
        <end position="20"/>
    </location>
</feature>
<dbReference type="InterPro" id="IPR012336">
    <property type="entry name" value="Thioredoxin-like_fold"/>
</dbReference>
<gene>
    <name evidence="4" type="ORF">J2I46_09865</name>
</gene>
<sequence length="482" mass="55104">MNRFLLIALCALVSSLGASAQSPASSGFRIEGRIQGMRDTTITLAHYFGYNQSIPKDTARIDSDGRFVFEGNKPLPGGLYIVIPPMKKQRYIELVLAVGTSRFSFETDTVNFVGNMRVTGSPDNEAFYAYQKQMGALAEENKAIELQAQFRPDKVAQLNLQRQSVELKQRVRQVQKQYIGMPDSLFVPKLLRAMKDPDVPAAPRLKNGKIDSTFQYIYYKTHFWDNFDFSDERLVRTPIFQRKIDRYLQELTSPSVDSLIKSADFIVAKARANKDMLSYAIWYITSQYERPRVMGTDGLFVHMAEAYYLSGAMPASDPATVENIRKRVETIKPLLVGKPFPVIAMSDTLRRPVELKTVTADYTVLFFYDPTCVHCRESMPALKQFATDSIKSKGVRFCAIAVDNSPDAWQKFIREYGIQNWVNGYDFTFRTDYRKQFDVLKTPTLYVLDKDKIILARALPAEQVGDFIQFQRRLTQQLATRK</sequence>
<proteinExistence type="predicted"/>
<dbReference type="InterPro" id="IPR025380">
    <property type="entry name" value="DUF4369"/>
</dbReference>
<feature type="domain" description="Thioredoxin" evidence="3">
    <location>
        <begin position="334"/>
        <end position="479"/>
    </location>
</feature>
<evidence type="ECO:0000256" key="1">
    <source>
        <dbReference type="ARBA" id="ARBA00023284"/>
    </source>
</evidence>
<protein>
    <submittedName>
        <fullName evidence="4">DUF5106 domain-containing protein</fullName>
    </submittedName>
</protein>
<dbReference type="PROSITE" id="PS51352">
    <property type="entry name" value="THIOREDOXIN_2"/>
    <property type="match status" value="1"/>
</dbReference>
<reference evidence="4 5" key="1">
    <citation type="submission" date="2021-03" db="EMBL/GenBank/DDBJ databases">
        <title>Fibrella sp. HMF5405 genome sequencing and assembly.</title>
        <authorList>
            <person name="Kang H."/>
            <person name="Kim H."/>
            <person name="Bae S."/>
            <person name="Joh K."/>
        </authorList>
    </citation>
    <scope>NUCLEOTIDE SEQUENCE [LARGE SCALE GENOMIC DNA]</scope>
    <source>
        <strain evidence="4 5">HMF5405</strain>
    </source>
</reference>
<dbReference type="Pfam" id="PF14289">
    <property type="entry name" value="DUF4369"/>
    <property type="match status" value="1"/>
</dbReference>
<dbReference type="InterPro" id="IPR017937">
    <property type="entry name" value="Thioredoxin_CS"/>
</dbReference>
<comment type="caution">
    <text evidence="4">The sequence shown here is derived from an EMBL/GenBank/DDBJ whole genome shotgun (WGS) entry which is preliminary data.</text>
</comment>
<evidence type="ECO:0000313" key="4">
    <source>
        <dbReference type="EMBL" id="MBO0948887.1"/>
    </source>
</evidence>